<reference evidence="2" key="1">
    <citation type="submission" date="2023-12" db="EMBL/GenBank/DDBJ databases">
        <title>Genome assembly of Anisodus tanguticus.</title>
        <authorList>
            <person name="Wang Y.-J."/>
        </authorList>
    </citation>
    <scope>NUCLEOTIDE SEQUENCE</scope>
    <source>
        <strain evidence="2">KB-2021</strain>
        <tissue evidence="2">Leaf</tissue>
    </source>
</reference>
<organism evidence="2 3">
    <name type="scientific">Anisodus tanguticus</name>
    <dbReference type="NCBI Taxonomy" id="243964"/>
    <lineage>
        <taxon>Eukaryota</taxon>
        <taxon>Viridiplantae</taxon>
        <taxon>Streptophyta</taxon>
        <taxon>Embryophyta</taxon>
        <taxon>Tracheophyta</taxon>
        <taxon>Spermatophyta</taxon>
        <taxon>Magnoliopsida</taxon>
        <taxon>eudicotyledons</taxon>
        <taxon>Gunneridae</taxon>
        <taxon>Pentapetalae</taxon>
        <taxon>asterids</taxon>
        <taxon>lamiids</taxon>
        <taxon>Solanales</taxon>
        <taxon>Solanaceae</taxon>
        <taxon>Solanoideae</taxon>
        <taxon>Hyoscyameae</taxon>
        <taxon>Anisodus</taxon>
    </lineage>
</organism>
<evidence type="ECO:0000313" key="2">
    <source>
        <dbReference type="EMBL" id="KAK4361570.1"/>
    </source>
</evidence>
<feature type="signal peptide" evidence="1">
    <location>
        <begin position="1"/>
        <end position="32"/>
    </location>
</feature>
<dbReference type="Proteomes" id="UP001291623">
    <property type="component" value="Unassembled WGS sequence"/>
</dbReference>
<name>A0AAE1VIJ3_9SOLA</name>
<sequence>MVKNINPITNSCPLFFIIVLIIFLSSPQLPNAEQQTSFLNKLFPTIEVTLVNDNNFSIYYMCRDYDTINTLTKLPPGDNYKFNISQIAFPMRWCYLYINPRTHGFFWAYNVRSKCTKCFWSVTNFPYLYKADRVRWEREKLFVPVGVNINDYLLRSI</sequence>
<evidence type="ECO:0008006" key="4">
    <source>
        <dbReference type="Google" id="ProtNLM"/>
    </source>
</evidence>
<accession>A0AAE1VIJ3</accession>
<evidence type="ECO:0000256" key="1">
    <source>
        <dbReference type="SAM" id="SignalP"/>
    </source>
</evidence>
<feature type="chain" id="PRO_5042060811" description="S-protein homolog" evidence="1">
    <location>
        <begin position="33"/>
        <end position="157"/>
    </location>
</feature>
<protein>
    <recommendedName>
        <fullName evidence="4">S-protein homolog</fullName>
    </recommendedName>
</protein>
<proteinExistence type="predicted"/>
<dbReference type="AlphaFoldDB" id="A0AAE1VIJ3"/>
<gene>
    <name evidence="2" type="ORF">RND71_020522</name>
</gene>
<keyword evidence="1" id="KW-0732">Signal</keyword>
<keyword evidence="3" id="KW-1185">Reference proteome</keyword>
<evidence type="ECO:0000313" key="3">
    <source>
        <dbReference type="Proteomes" id="UP001291623"/>
    </source>
</evidence>
<comment type="caution">
    <text evidence="2">The sequence shown here is derived from an EMBL/GenBank/DDBJ whole genome shotgun (WGS) entry which is preliminary data.</text>
</comment>
<dbReference type="EMBL" id="JAVYJV010000010">
    <property type="protein sequence ID" value="KAK4361570.1"/>
    <property type="molecule type" value="Genomic_DNA"/>
</dbReference>